<proteinExistence type="inferred from homology"/>
<dbReference type="Proteomes" id="UP001165042">
    <property type="component" value="Unassembled WGS sequence"/>
</dbReference>
<protein>
    <recommendedName>
        <fullName evidence="7">EspG family protein</fullName>
    </recommendedName>
</protein>
<dbReference type="AlphaFoldDB" id="A0A9W6V8S2"/>
<comment type="caution">
    <text evidence="5">The sequence shown here is derived from an EMBL/GenBank/DDBJ whole genome shotgun (WGS) entry which is preliminary data.</text>
</comment>
<dbReference type="InterPro" id="IPR025734">
    <property type="entry name" value="EspG"/>
</dbReference>
<dbReference type="Pfam" id="PF14011">
    <property type="entry name" value="ESX-1_EspG"/>
    <property type="match status" value="1"/>
</dbReference>
<reference evidence="5" key="1">
    <citation type="submission" date="2023-02" db="EMBL/GenBank/DDBJ databases">
        <title>Actinokineospora globicatena NBRC 15670.</title>
        <authorList>
            <person name="Ichikawa N."/>
            <person name="Sato H."/>
            <person name="Tonouchi N."/>
        </authorList>
    </citation>
    <scope>NUCLEOTIDE SEQUENCE</scope>
    <source>
        <strain evidence="5">NBRC 15670</strain>
    </source>
</reference>
<dbReference type="RefSeq" id="WP_253831197.1">
    <property type="nucleotide sequence ID" value="NZ_BAAAVC010000012.1"/>
</dbReference>
<keyword evidence="3" id="KW-0963">Cytoplasm</keyword>
<dbReference type="EMBL" id="BSSD01000005">
    <property type="protein sequence ID" value="GLW92627.1"/>
    <property type="molecule type" value="Genomic_DNA"/>
</dbReference>
<evidence type="ECO:0000256" key="4">
    <source>
        <dbReference type="ARBA" id="ARBA00023186"/>
    </source>
</evidence>
<comment type="subcellular location">
    <subcellularLocation>
        <location evidence="1">Cytoplasm</location>
    </subcellularLocation>
</comment>
<keyword evidence="4" id="KW-0143">Chaperone</keyword>
<evidence type="ECO:0008006" key="7">
    <source>
        <dbReference type="Google" id="ProtNLM"/>
    </source>
</evidence>
<sequence length="278" mass="30122">MTAPLAPGVALHPVEVDLLCAFAEVSPPFPIEVPAAATSDIERGVLYRAAAEELAERGLADENGPLDVAEEFVYLLRACTGVLDIVLNRPSGTLGIAVLAARDEALVLTQDQADPDGLIRMWAATVDEAIGRVARMVPRVDAPLTAPFSLPMRPLEEAFAVMLARLPEPDQPGTPNPMTQPEIDELLHAHGIDDRVTRRMVSSLQPVLGNGQAGTAIRDDSEDHWRRTGQELRWLDTPRGRYRLATTTSDDTAWLSVNPLGMDELLGHLRSLAHATRG</sequence>
<evidence type="ECO:0000313" key="5">
    <source>
        <dbReference type="EMBL" id="GLW92627.1"/>
    </source>
</evidence>
<evidence type="ECO:0000256" key="3">
    <source>
        <dbReference type="ARBA" id="ARBA00022490"/>
    </source>
</evidence>
<name>A0A9W6V8S2_9PSEU</name>
<accession>A0A9W6V8S2</accession>
<gene>
    <name evidence="5" type="ORF">Aglo03_34430</name>
</gene>
<evidence type="ECO:0000256" key="1">
    <source>
        <dbReference type="ARBA" id="ARBA00004496"/>
    </source>
</evidence>
<evidence type="ECO:0000313" key="6">
    <source>
        <dbReference type="Proteomes" id="UP001165042"/>
    </source>
</evidence>
<keyword evidence="6" id="KW-1185">Reference proteome</keyword>
<comment type="similarity">
    <text evidence="2">Belongs to the EspG family.</text>
</comment>
<evidence type="ECO:0000256" key="2">
    <source>
        <dbReference type="ARBA" id="ARBA00006411"/>
    </source>
</evidence>
<organism evidence="5 6">
    <name type="scientific">Actinokineospora globicatena</name>
    <dbReference type="NCBI Taxonomy" id="103729"/>
    <lineage>
        <taxon>Bacteria</taxon>
        <taxon>Bacillati</taxon>
        <taxon>Actinomycetota</taxon>
        <taxon>Actinomycetes</taxon>
        <taxon>Pseudonocardiales</taxon>
        <taxon>Pseudonocardiaceae</taxon>
        <taxon>Actinokineospora</taxon>
    </lineage>
</organism>